<dbReference type="SMART" id="SM00865">
    <property type="entry name" value="Tubulin_C"/>
    <property type="match status" value="1"/>
</dbReference>
<feature type="domain" description="Tubulin/FtsZ GTPase" evidence="7">
    <location>
        <begin position="57"/>
        <end position="318"/>
    </location>
</feature>
<reference evidence="9" key="1">
    <citation type="submission" date="2021-01" db="EMBL/GenBank/DDBJ databases">
        <title>Phytophthora aleatoria, a newly-described species from Pinus radiata is distinct from Phytophthora cactorum isolates based on comparative genomics.</title>
        <authorList>
            <person name="Mcdougal R."/>
            <person name="Panda P."/>
            <person name="Williams N."/>
            <person name="Studholme D.J."/>
        </authorList>
    </citation>
    <scope>NUCLEOTIDE SEQUENCE</scope>
    <source>
        <strain evidence="9">NZFS 4037</strain>
    </source>
</reference>
<evidence type="ECO:0000313" key="9">
    <source>
        <dbReference type="EMBL" id="KAG6952633.1"/>
    </source>
</evidence>
<evidence type="ECO:0000259" key="8">
    <source>
        <dbReference type="SMART" id="SM00865"/>
    </source>
</evidence>
<dbReference type="Pfam" id="PF03953">
    <property type="entry name" value="Tubulin_C"/>
    <property type="match status" value="1"/>
</dbReference>
<dbReference type="FunFam" id="3.40.50.1440:FF:000017">
    <property type="entry name" value="Tubulin epsilon chain"/>
    <property type="match status" value="1"/>
</dbReference>
<feature type="transmembrane region" description="Helical" evidence="6">
    <location>
        <begin position="850"/>
        <end position="867"/>
    </location>
</feature>
<gene>
    <name evidence="9" type="ORF">JG688_00013184</name>
</gene>
<comment type="similarity">
    <text evidence="1">Belongs to the tubulin family.</text>
</comment>
<dbReference type="Proteomes" id="UP000709295">
    <property type="component" value="Unassembled WGS sequence"/>
</dbReference>
<evidence type="ECO:0008006" key="11">
    <source>
        <dbReference type="Google" id="ProtNLM"/>
    </source>
</evidence>
<dbReference type="PROSITE" id="PS00227">
    <property type="entry name" value="TUBULIN"/>
    <property type="match status" value="1"/>
</dbReference>
<dbReference type="SMART" id="SM00864">
    <property type="entry name" value="Tubulin"/>
    <property type="match status" value="1"/>
</dbReference>
<keyword evidence="10" id="KW-1185">Reference proteome</keyword>
<keyword evidence="6" id="KW-0812">Transmembrane</keyword>
<evidence type="ECO:0000259" key="7">
    <source>
        <dbReference type="SMART" id="SM00864"/>
    </source>
</evidence>
<feature type="transmembrane region" description="Helical" evidence="6">
    <location>
        <begin position="1143"/>
        <end position="1163"/>
    </location>
</feature>
<feature type="transmembrane region" description="Helical" evidence="6">
    <location>
        <begin position="707"/>
        <end position="726"/>
    </location>
</feature>
<evidence type="ECO:0000256" key="6">
    <source>
        <dbReference type="SAM" id="Phobius"/>
    </source>
</evidence>
<evidence type="ECO:0000256" key="5">
    <source>
        <dbReference type="SAM" id="MobiDB-lite"/>
    </source>
</evidence>
<evidence type="ECO:0000313" key="10">
    <source>
        <dbReference type="Proteomes" id="UP000709295"/>
    </source>
</evidence>
<dbReference type="InterPro" id="IPR018316">
    <property type="entry name" value="Tubulin/FtsZ_2-layer-sand-dom"/>
</dbReference>
<dbReference type="EMBL" id="JAENGY010001093">
    <property type="protein sequence ID" value="KAG6952633.1"/>
    <property type="molecule type" value="Genomic_DNA"/>
</dbReference>
<dbReference type="GO" id="GO:0005525">
    <property type="term" value="F:GTP binding"/>
    <property type="evidence" value="ECO:0007669"/>
    <property type="project" value="UniProtKB-KW"/>
</dbReference>
<dbReference type="GO" id="GO:0005874">
    <property type="term" value="C:microtubule"/>
    <property type="evidence" value="ECO:0007669"/>
    <property type="project" value="UniProtKB-KW"/>
</dbReference>
<feature type="domain" description="Tubulin/FtsZ 2-layer sandwich" evidence="8">
    <location>
        <begin position="320"/>
        <end position="455"/>
    </location>
</feature>
<dbReference type="GO" id="GO:0007017">
    <property type="term" value="P:microtubule-based process"/>
    <property type="evidence" value="ECO:0007669"/>
    <property type="project" value="InterPro"/>
</dbReference>
<feature type="region of interest" description="Disordered" evidence="5">
    <location>
        <begin position="264"/>
        <end position="292"/>
    </location>
</feature>
<keyword evidence="6" id="KW-1133">Transmembrane helix</keyword>
<dbReference type="InterPro" id="IPR000217">
    <property type="entry name" value="Tubulin"/>
</dbReference>
<name>A0A8J5M1F4_9STRA</name>
<feature type="transmembrane region" description="Helical" evidence="6">
    <location>
        <begin position="935"/>
        <end position="958"/>
    </location>
</feature>
<organism evidence="9 10">
    <name type="scientific">Phytophthora aleatoria</name>
    <dbReference type="NCBI Taxonomy" id="2496075"/>
    <lineage>
        <taxon>Eukaryota</taxon>
        <taxon>Sar</taxon>
        <taxon>Stramenopiles</taxon>
        <taxon>Oomycota</taxon>
        <taxon>Peronosporomycetes</taxon>
        <taxon>Peronosporales</taxon>
        <taxon>Peronosporaceae</taxon>
        <taxon>Phytophthora</taxon>
    </lineage>
</organism>
<evidence type="ECO:0000256" key="2">
    <source>
        <dbReference type="ARBA" id="ARBA00022701"/>
    </source>
</evidence>
<dbReference type="AlphaFoldDB" id="A0A8J5M1F4"/>
<dbReference type="PANTHER" id="PTHR11588">
    <property type="entry name" value="TUBULIN"/>
    <property type="match status" value="1"/>
</dbReference>
<comment type="caution">
    <text evidence="9">The sequence shown here is derived from an EMBL/GenBank/DDBJ whole genome shotgun (WGS) entry which is preliminary data.</text>
</comment>
<protein>
    <recommendedName>
        <fullName evidence="11">Tubulin/FtsZ GTPase domain-containing protein</fullName>
    </recommendedName>
</protein>
<feature type="transmembrane region" description="Helical" evidence="6">
    <location>
        <begin position="993"/>
        <end position="1014"/>
    </location>
</feature>
<dbReference type="InterPro" id="IPR003008">
    <property type="entry name" value="Tubulin_FtsZ_GTPase"/>
</dbReference>
<dbReference type="CDD" id="cd02190">
    <property type="entry name" value="epsilon_tubulin"/>
    <property type="match status" value="1"/>
</dbReference>
<feature type="transmembrane region" description="Helical" evidence="6">
    <location>
        <begin position="964"/>
        <end position="981"/>
    </location>
</feature>
<keyword evidence="4" id="KW-0342">GTP-binding</keyword>
<evidence type="ECO:0000256" key="3">
    <source>
        <dbReference type="ARBA" id="ARBA00022741"/>
    </source>
</evidence>
<keyword evidence="3" id="KW-0547">Nucleotide-binding</keyword>
<evidence type="ECO:0000256" key="1">
    <source>
        <dbReference type="ARBA" id="ARBA00009636"/>
    </source>
</evidence>
<feature type="transmembrane region" description="Helical" evidence="6">
    <location>
        <begin position="1101"/>
        <end position="1122"/>
    </location>
</feature>
<dbReference type="Pfam" id="PF00091">
    <property type="entry name" value="Tubulin"/>
    <property type="match status" value="1"/>
</dbReference>
<keyword evidence="6" id="KW-0472">Membrane</keyword>
<keyword evidence="2" id="KW-0493">Microtubule</keyword>
<feature type="transmembrane region" description="Helical" evidence="6">
    <location>
        <begin position="879"/>
        <end position="902"/>
    </location>
</feature>
<dbReference type="InterPro" id="IPR017975">
    <property type="entry name" value="Tubulin_CS"/>
</dbReference>
<proteinExistence type="inferred from homology"/>
<sequence>MPRELITLQVGQCGNQIGRQFWQLALEEHAQNCKRAEFDESMSSFFRNVDSRFSPPVDLPFNDGQSPIKSLKARAILVDMEQGPVAETMTGPLGELFDQQQLLTDVSGSGNNWAHGHCLYGPKYREQLEDKLHRAVELCDSLQSFFVMHSMGGGTGSGLGTYILGLLEDQYPDVYRFATVVFPSEDDDVVTSPYNSMLTLRELTEHADCVLPIENEALMDLCAKIDRGTSSAGTISADEKQSTRVVDGSRLTDSVDLRELEHFYKSGKGPPTTATKQAKKKSVAARPGTQKKTSAFGEMNNIVARLLTNLTSSMRFKGSLNVDLNEITTNLVPFPKLHFLLSSMSPVFATSDPRQQPRRLNQMFTEAFQKDHQLIRANPRASVYLACGLLMRGNVEVSDINSNIQRLQSEVRMIHWNQEGFKVGVCSVPPVGQKSSLLCLSNNCCIRETFERLNTRFHKLYSRKAHMHHYTKFMDAGMLDEAQENARFLIGETTCSARFIEAYSHRVHNNDQEPEDVDANFASSVCANSPPLLRMRISSVSRTQEFIPQLDYDSIEYGTTYLAAKSYRVDFQAVYRVALCWFYKYIGTPSTKDIVLRLSRSSFSQHEREVESGSERHKRIPSKATSEGSFFWVSSPPRESVQPLQLGHLEIGRNDNLSEQPIVNVWDRRWCGLVLHSIAVGIVSTVLPLCVYPFLTCNLNMEGTQTLSARALLGLPWALKPLFTLFSHCFPLPSVFRLRSTMMLGWAVTAAALIAIFFQDQPTPYFQDREMVGTPLSELSTQQMNAINLDAPSHGTFYVMLMSVASVGYALADVAADELIRDVATHHFDVFSAQRDDDVVLQPKMTKYRVIAMLGSFLFMGFGMSGREYGGEFDFTLEYTQVMLLMGLLSLLLVLLLSFTLSESPRDRRSLRQSLSEIWAFVQNCGLNHVLLCRFAGGVFAGVSATAVNPIAFYYAGVQPLNDTVVSFVAIIVVLWALNWVGKKDWHVDYRVVIVAGTVVTLALDLGATMFTIWDIVRSQWFWIGLPVMEAIPSALDYTISTFVLTEVVDPSGRATVSGMVTSVSFLAGPLGLAVTKYIDAQFDVTNQDIMTDTTEVREEVMVTFFIAYGMQLISLLWLLALPKSASESRAMKSRSGTSTARAVGLLALLGLSLVFVVVVHTLSVYESTSCMGVAGGKGC</sequence>
<feature type="transmembrane region" description="Helical" evidence="6">
    <location>
        <begin position="738"/>
        <end position="758"/>
    </location>
</feature>
<evidence type="ECO:0000256" key="4">
    <source>
        <dbReference type="ARBA" id="ARBA00023134"/>
    </source>
</evidence>
<accession>A0A8J5M1F4</accession>
<feature type="transmembrane region" description="Helical" evidence="6">
    <location>
        <begin position="673"/>
        <end position="695"/>
    </location>
</feature>